<dbReference type="PANTHER" id="PTHR31639:SF256">
    <property type="entry name" value="OS07G0242900 PROTEIN"/>
    <property type="match status" value="1"/>
</dbReference>
<dbReference type="InterPro" id="IPR032675">
    <property type="entry name" value="LRR_dom_sf"/>
</dbReference>
<protein>
    <submittedName>
        <fullName evidence="2">(northern house mosquito) hypothetical protein</fullName>
    </submittedName>
</protein>
<dbReference type="PANTHER" id="PTHR31639">
    <property type="entry name" value="F-BOX PROTEIN-LIKE"/>
    <property type="match status" value="1"/>
</dbReference>
<dbReference type="EMBL" id="HBUE01196025">
    <property type="protein sequence ID" value="CAG6527720.1"/>
    <property type="molecule type" value="Transcribed_RNA"/>
</dbReference>
<proteinExistence type="predicted"/>
<reference evidence="2" key="1">
    <citation type="submission" date="2021-05" db="EMBL/GenBank/DDBJ databases">
        <authorList>
            <person name="Alioto T."/>
            <person name="Alioto T."/>
            <person name="Gomez Garrido J."/>
        </authorList>
    </citation>
    <scope>NUCLEOTIDE SEQUENCE</scope>
</reference>
<dbReference type="SUPFAM" id="SSF52047">
    <property type="entry name" value="RNI-like"/>
    <property type="match status" value="1"/>
</dbReference>
<dbReference type="InterPro" id="IPR055411">
    <property type="entry name" value="LRR_FXL15/At3g58940/PEG3-like"/>
</dbReference>
<dbReference type="AlphaFoldDB" id="A0A8D8H3V6"/>
<evidence type="ECO:0000313" key="2">
    <source>
        <dbReference type="EMBL" id="CAG6527720.1"/>
    </source>
</evidence>
<evidence type="ECO:0000259" key="1">
    <source>
        <dbReference type="Pfam" id="PF24758"/>
    </source>
</evidence>
<feature type="domain" description="F-box/LRR-repeat protein 15/At3g58940/PEG3-like LRR" evidence="1">
    <location>
        <begin position="190"/>
        <end position="271"/>
    </location>
</feature>
<dbReference type="Pfam" id="PF24758">
    <property type="entry name" value="LRR_At5g56370"/>
    <property type="match status" value="1"/>
</dbReference>
<sequence>MDTVSVTFKYSGGSQFWDVIKNINGIKWISDQQHPDVMFGYEGCVANWVEFANRCRGNISLLGLRAETITPEMLDDTCENHPDLEELSISKTALNEEQWDHIGLLTKLKTLQVTIEQNEFQDITFVQNLESLERLNFKSNGTRGKSGGYNWINFEIYFHNLKILELENFAQSRTNYPQRKFTNWFEPFTNVEEVRFKDYHVMHWKDFFANISTLKKLHTLELINVGHYRSDKNDIVKGDFSLPSLKVLKLRNCSMEQEELQEFLNGCPNLE</sequence>
<name>A0A8D8H3V6_CULPI</name>
<dbReference type="EMBL" id="HBUE01302026">
    <property type="protein sequence ID" value="CAG6579443.1"/>
    <property type="molecule type" value="Transcribed_RNA"/>
</dbReference>
<dbReference type="Gene3D" id="3.80.10.10">
    <property type="entry name" value="Ribonuclease Inhibitor"/>
    <property type="match status" value="1"/>
</dbReference>
<organism evidence="2">
    <name type="scientific">Culex pipiens</name>
    <name type="common">House mosquito</name>
    <dbReference type="NCBI Taxonomy" id="7175"/>
    <lineage>
        <taxon>Eukaryota</taxon>
        <taxon>Metazoa</taxon>
        <taxon>Ecdysozoa</taxon>
        <taxon>Arthropoda</taxon>
        <taxon>Hexapoda</taxon>
        <taxon>Insecta</taxon>
        <taxon>Pterygota</taxon>
        <taxon>Neoptera</taxon>
        <taxon>Endopterygota</taxon>
        <taxon>Diptera</taxon>
        <taxon>Nematocera</taxon>
        <taxon>Culicoidea</taxon>
        <taxon>Culicidae</taxon>
        <taxon>Culicinae</taxon>
        <taxon>Culicini</taxon>
        <taxon>Culex</taxon>
        <taxon>Culex</taxon>
    </lineage>
</organism>
<accession>A0A8D8H3V6</accession>